<evidence type="ECO:0000256" key="1">
    <source>
        <dbReference type="SAM" id="MobiDB-lite"/>
    </source>
</evidence>
<name>A0ABQ4Y5M8_9ASTR</name>
<evidence type="ECO:0000313" key="2">
    <source>
        <dbReference type="EMBL" id="GJS72651.1"/>
    </source>
</evidence>
<evidence type="ECO:0000313" key="3">
    <source>
        <dbReference type="Proteomes" id="UP001151760"/>
    </source>
</evidence>
<feature type="region of interest" description="Disordered" evidence="1">
    <location>
        <begin position="340"/>
        <end position="368"/>
    </location>
</feature>
<keyword evidence="3" id="KW-1185">Reference proteome</keyword>
<organism evidence="2 3">
    <name type="scientific">Tanacetum coccineum</name>
    <dbReference type="NCBI Taxonomy" id="301880"/>
    <lineage>
        <taxon>Eukaryota</taxon>
        <taxon>Viridiplantae</taxon>
        <taxon>Streptophyta</taxon>
        <taxon>Embryophyta</taxon>
        <taxon>Tracheophyta</taxon>
        <taxon>Spermatophyta</taxon>
        <taxon>Magnoliopsida</taxon>
        <taxon>eudicotyledons</taxon>
        <taxon>Gunneridae</taxon>
        <taxon>Pentapetalae</taxon>
        <taxon>asterids</taxon>
        <taxon>campanulids</taxon>
        <taxon>Asterales</taxon>
        <taxon>Asteraceae</taxon>
        <taxon>Asteroideae</taxon>
        <taxon>Anthemideae</taxon>
        <taxon>Anthemidinae</taxon>
        <taxon>Tanacetum</taxon>
    </lineage>
</organism>
<feature type="region of interest" description="Disordered" evidence="1">
    <location>
        <begin position="186"/>
        <end position="284"/>
    </location>
</feature>
<comment type="caution">
    <text evidence="2">The sequence shown here is derived from an EMBL/GenBank/DDBJ whole genome shotgun (WGS) entry which is preliminary data.</text>
</comment>
<feature type="compositionally biased region" description="Basic residues" evidence="1">
    <location>
        <begin position="186"/>
        <end position="196"/>
    </location>
</feature>
<proteinExistence type="predicted"/>
<reference evidence="2" key="2">
    <citation type="submission" date="2022-01" db="EMBL/GenBank/DDBJ databases">
        <authorList>
            <person name="Yamashiro T."/>
            <person name="Shiraishi A."/>
            <person name="Satake H."/>
            <person name="Nakayama K."/>
        </authorList>
    </citation>
    <scope>NUCLEOTIDE SEQUENCE</scope>
</reference>
<feature type="compositionally biased region" description="Basic and acidic residues" evidence="1">
    <location>
        <begin position="346"/>
        <end position="361"/>
    </location>
</feature>
<feature type="compositionally biased region" description="Low complexity" evidence="1">
    <location>
        <begin position="219"/>
        <end position="229"/>
    </location>
</feature>
<protein>
    <submittedName>
        <fullName evidence="2">Uncharacterized protein</fullName>
    </submittedName>
</protein>
<reference evidence="2" key="1">
    <citation type="journal article" date="2022" name="Int. J. Mol. Sci.">
        <title>Draft Genome of Tanacetum Coccineum: Genomic Comparison of Closely Related Tanacetum-Family Plants.</title>
        <authorList>
            <person name="Yamashiro T."/>
            <person name="Shiraishi A."/>
            <person name="Nakayama K."/>
            <person name="Satake H."/>
        </authorList>
    </citation>
    <scope>NUCLEOTIDE SEQUENCE</scope>
</reference>
<sequence>MAALAIAISSDSSDESVGSPPSHVILFGDIPTVIPYSYCHSFYFCAPETSTIAPIISSVAHVVETTLVASPTRLCGLVPYSGSDSDSPDEMSSPEHISPLPAISPFLYTDSYEAPNSSNGPPLQDPYVATVSRWRSRVTARPSSSSELHIAPVTASLRIRQRSTILIRPREAILFGRPYRTHLNRPRKLLTARKRVGPIPARRLASRRISPRSSDHRSSSSSSSSDSSPVYSLGLDALDQAHSGSLTRDVSPRLESSLGDSSKRPLHSSSHSAGPSRKRCRSSVDFVPSSTPVMGSLAPTHADLLPPRKRFRDSYSSEASIEEDTEIDPINTEVDIELGIGDGDDVGDHVEIDPRDVRDDTEGYEADTSAGDTVEVGIDSISAPIVEEVIVKPDGEDSSGSSDTRDDIVRSFEDMPIDLDDVVHDFYHHMSEVRIDRIIRIETAYRRLEADQLIARGHRVSLIERIDSLRLENLKVRAMLDIERDCVNSLRLHISLS</sequence>
<dbReference type="EMBL" id="BQNB010010094">
    <property type="protein sequence ID" value="GJS72651.1"/>
    <property type="molecule type" value="Genomic_DNA"/>
</dbReference>
<accession>A0ABQ4Y5M8</accession>
<dbReference type="Proteomes" id="UP001151760">
    <property type="component" value="Unassembled WGS sequence"/>
</dbReference>
<gene>
    <name evidence="2" type="ORF">Tco_0705492</name>
</gene>